<name>S0FG13_RUMCE</name>
<dbReference type="Proteomes" id="UP000014155">
    <property type="component" value="Unassembled WGS sequence"/>
</dbReference>
<dbReference type="STRING" id="1195236.CTER_4840"/>
<gene>
    <name evidence="1" type="ORF">CTER_4840</name>
</gene>
<reference evidence="1 2" key="1">
    <citation type="journal article" date="2013" name="Genome Announc.">
        <title>Draft Genome Sequence of the Cellulolytic, Mesophilic, Anaerobic Bacterium Clostridium termitidis Strain CT1112 (DSM 5398).</title>
        <authorList>
            <person name="Lal S."/>
            <person name="Ramachandran U."/>
            <person name="Zhang X."/>
            <person name="Munir R."/>
            <person name="Sparling R."/>
            <person name="Levin D.B."/>
        </authorList>
    </citation>
    <scope>NUCLEOTIDE SEQUENCE [LARGE SCALE GENOMIC DNA]</scope>
    <source>
        <strain evidence="1 2">CT1112</strain>
    </source>
</reference>
<evidence type="ECO:0000313" key="1">
    <source>
        <dbReference type="EMBL" id="EMS69752.1"/>
    </source>
</evidence>
<accession>S0FG13</accession>
<protein>
    <submittedName>
        <fullName evidence="1">Uncharacterized protein</fullName>
    </submittedName>
</protein>
<evidence type="ECO:0000313" key="2">
    <source>
        <dbReference type="Proteomes" id="UP000014155"/>
    </source>
</evidence>
<sequence length="165" mass="19939">MKGNINLSLLMENSMEFEKLYKKLEETDISDFYHVDTDFMLEIIKMGTADIPDCLRIYSTISQWFGNSLRSGVWTYYEIADMQDLQLTAQYLSRCSWKELHHMFCLGKHDYQSPQFIGNFNYPQKWIDESESIDKWIWNNEKKLVEWQREFLLIYRDEVCSLKRL</sequence>
<organism evidence="1 2">
    <name type="scientific">Ruminiclostridium cellobioparum subsp. termitidis CT1112</name>
    <dbReference type="NCBI Taxonomy" id="1195236"/>
    <lineage>
        <taxon>Bacteria</taxon>
        <taxon>Bacillati</taxon>
        <taxon>Bacillota</taxon>
        <taxon>Clostridia</taxon>
        <taxon>Eubacteriales</taxon>
        <taxon>Oscillospiraceae</taxon>
        <taxon>Ruminiclostridium</taxon>
    </lineage>
</organism>
<proteinExistence type="predicted"/>
<dbReference type="AlphaFoldDB" id="S0FG13"/>
<comment type="caution">
    <text evidence="1">The sequence shown here is derived from an EMBL/GenBank/DDBJ whole genome shotgun (WGS) entry which is preliminary data.</text>
</comment>
<dbReference type="EMBL" id="AORV01000065">
    <property type="protein sequence ID" value="EMS69752.1"/>
    <property type="molecule type" value="Genomic_DNA"/>
</dbReference>
<keyword evidence="2" id="KW-1185">Reference proteome</keyword>